<accession>A0A366CT74</accession>
<dbReference type="OrthoDB" id="6896047at2"/>
<dbReference type="Proteomes" id="UP000252086">
    <property type="component" value="Unassembled WGS sequence"/>
</dbReference>
<reference evidence="3 4" key="1">
    <citation type="submission" date="2018-06" db="EMBL/GenBank/DDBJ databases">
        <title>Genomic Encyclopedia of Type Strains, Phase III (KMG-III): the genomes of soil and plant-associated and newly described type strains.</title>
        <authorList>
            <person name="Whitman W."/>
        </authorList>
    </citation>
    <scope>NUCLEOTIDE SEQUENCE [LARGE SCALE GENOMIC DNA]</scope>
    <source>
        <strain evidence="3 4">CECT 7732</strain>
    </source>
</reference>
<evidence type="ECO:0000313" key="4">
    <source>
        <dbReference type="Proteomes" id="UP000252086"/>
    </source>
</evidence>
<protein>
    <submittedName>
        <fullName evidence="3">DUF2946 family protein</fullName>
    </submittedName>
</protein>
<organism evidence="3 4">
    <name type="scientific">Marinomonas aquiplantarum</name>
    <dbReference type="NCBI Taxonomy" id="491951"/>
    <lineage>
        <taxon>Bacteria</taxon>
        <taxon>Pseudomonadati</taxon>
        <taxon>Pseudomonadota</taxon>
        <taxon>Gammaproteobacteria</taxon>
        <taxon>Oceanospirillales</taxon>
        <taxon>Oceanospirillaceae</taxon>
        <taxon>Marinomonas</taxon>
    </lineage>
</organism>
<proteinExistence type="predicted"/>
<name>A0A366CT74_9GAMM</name>
<evidence type="ECO:0000256" key="1">
    <source>
        <dbReference type="SAM" id="MobiDB-lite"/>
    </source>
</evidence>
<comment type="caution">
    <text evidence="3">The sequence shown here is derived from an EMBL/GenBank/DDBJ whole genome shotgun (WGS) entry which is preliminary data.</text>
</comment>
<keyword evidence="2" id="KW-0812">Transmembrane</keyword>
<keyword evidence="2" id="KW-1133">Transmembrane helix</keyword>
<evidence type="ECO:0000256" key="2">
    <source>
        <dbReference type="SAM" id="Phobius"/>
    </source>
</evidence>
<dbReference type="RefSeq" id="WP_113875743.1">
    <property type="nucleotide sequence ID" value="NZ_QNRF01000014.1"/>
</dbReference>
<dbReference type="InterPro" id="IPR021333">
    <property type="entry name" value="DUF2946"/>
</dbReference>
<dbReference type="AlphaFoldDB" id="A0A366CT74"/>
<feature type="region of interest" description="Disordered" evidence="1">
    <location>
        <begin position="50"/>
        <end position="88"/>
    </location>
</feature>
<gene>
    <name evidence="3" type="ORF">DFP76_11435</name>
</gene>
<evidence type="ECO:0000313" key="3">
    <source>
        <dbReference type="EMBL" id="RBO78570.1"/>
    </source>
</evidence>
<sequence>MLTVFTPSQSIHKAKTHFGVFLALFCVFLIYFGPLYSQLADTLQDRVATATEHSHSAQHHPVSTKPSTDHKSPPQSVSANTMEHHGHHNQIEGRTNLLEACGYCSLLFHLSWLKAQTFTIVPLEKEPYPSIIYATLVRKYLAIFTPLIPRAPPRHSRFTAL</sequence>
<feature type="transmembrane region" description="Helical" evidence="2">
    <location>
        <begin position="18"/>
        <end position="36"/>
    </location>
</feature>
<keyword evidence="4" id="KW-1185">Reference proteome</keyword>
<dbReference type="EMBL" id="QNRF01000014">
    <property type="protein sequence ID" value="RBO78570.1"/>
    <property type="molecule type" value="Genomic_DNA"/>
</dbReference>
<dbReference type="Pfam" id="PF11162">
    <property type="entry name" value="DUF2946"/>
    <property type="match status" value="1"/>
</dbReference>
<keyword evidence="2" id="KW-0472">Membrane</keyword>